<dbReference type="PANTHER" id="PTHR43364:SF4">
    <property type="entry name" value="NAD(P)-LINKED OXIDOREDUCTASE SUPERFAMILY PROTEIN"/>
    <property type="match status" value="1"/>
</dbReference>
<dbReference type="InterPro" id="IPR036812">
    <property type="entry name" value="NAD(P)_OxRdtase_dom_sf"/>
</dbReference>
<evidence type="ECO:0000259" key="2">
    <source>
        <dbReference type="Pfam" id="PF00248"/>
    </source>
</evidence>
<dbReference type="Proteomes" id="UP001501490">
    <property type="component" value="Unassembled WGS sequence"/>
</dbReference>
<keyword evidence="4" id="KW-1185">Reference proteome</keyword>
<dbReference type="InterPro" id="IPR023210">
    <property type="entry name" value="NADP_OxRdtase_dom"/>
</dbReference>
<comment type="caution">
    <text evidence="3">The sequence shown here is derived from an EMBL/GenBank/DDBJ whole genome shotgun (WGS) entry which is preliminary data.</text>
</comment>
<keyword evidence="1" id="KW-0560">Oxidoreductase</keyword>
<evidence type="ECO:0000313" key="4">
    <source>
        <dbReference type="Proteomes" id="UP001501490"/>
    </source>
</evidence>
<name>A0ABP7A598_9ACTN</name>
<reference evidence="4" key="1">
    <citation type="journal article" date="2019" name="Int. J. Syst. Evol. Microbiol.">
        <title>The Global Catalogue of Microorganisms (GCM) 10K type strain sequencing project: providing services to taxonomists for standard genome sequencing and annotation.</title>
        <authorList>
            <consortium name="The Broad Institute Genomics Platform"/>
            <consortium name="The Broad Institute Genome Sequencing Center for Infectious Disease"/>
            <person name="Wu L."/>
            <person name="Ma J."/>
        </authorList>
    </citation>
    <scope>NUCLEOTIDE SEQUENCE [LARGE SCALE GENOMIC DNA]</scope>
    <source>
        <strain evidence="4">JCM 16929</strain>
    </source>
</reference>
<dbReference type="Gene3D" id="3.20.20.100">
    <property type="entry name" value="NADP-dependent oxidoreductase domain"/>
    <property type="match status" value="1"/>
</dbReference>
<dbReference type="EMBL" id="BAABAB010000021">
    <property type="protein sequence ID" value="GAA3625127.1"/>
    <property type="molecule type" value="Genomic_DNA"/>
</dbReference>
<protein>
    <submittedName>
        <fullName evidence="3">Aldo/keto reductase</fullName>
    </submittedName>
</protein>
<dbReference type="InterPro" id="IPR020471">
    <property type="entry name" value="AKR"/>
</dbReference>
<evidence type="ECO:0000313" key="3">
    <source>
        <dbReference type="EMBL" id="GAA3625127.1"/>
    </source>
</evidence>
<proteinExistence type="predicted"/>
<sequence length="323" mass="34223">MHLPSWQTVTVDYRQLGGSGLTVSAVGLGCNNFGARMPDEKVPEVVAAAIDAGVTLFDTADVYGNRGGSEVLLGKALGARRADVVVATKFGADMAGENGPDWGVRGSRRYVRRAVEASLRRLGTDWIDLYQMHMPDPKTPIAETLSVLDDLVREGKVRYLGSSNFAGWQLIDADWTARTAGTTGFVSAQNQYSWLHRGVEAELVPALERTGQGLLPYFPLASGLLTGKYRRGKSAPAGTKLAKMPERLAAADFDRIEAVQTFADERGLSMLQVAIGGLSASGPVTSVIAGATSADQVRANVAAGAWDPSASDLATLRELTAPS</sequence>
<dbReference type="PRINTS" id="PR00069">
    <property type="entry name" value="ALDKETRDTASE"/>
</dbReference>
<dbReference type="SUPFAM" id="SSF51430">
    <property type="entry name" value="NAD(P)-linked oxidoreductase"/>
    <property type="match status" value="1"/>
</dbReference>
<dbReference type="InterPro" id="IPR050523">
    <property type="entry name" value="AKR_Detox_Biosynth"/>
</dbReference>
<gene>
    <name evidence="3" type="ORF">GCM10022236_29310</name>
</gene>
<feature type="domain" description="NADP-dependent oxidoreductase" evidence="2">
    <location>
        <begin position="26"/>
        <end position="319"/>
    </location>
</feature>
<organism evidence="3 4">
    <name type="scientific">Microlunatus ginsengisoli</name>
    <dbReference type="NCBI Taxonomy" id="363863"/>
    <lineage>
        <taxon>Bacteria</taxon>
        <taxon>Bacillati</taxon>
        <taxon>Actinomycetota</taxon>
        <taxon>Actinomycetes</taxon>
        <taxon>Propionibacteriales</taxon>
        <taxon>Propionibacteriaceae</taxon>
        <taxon>Microlunatus</taxon>
    </lineage>
</organism>
<accession>A0ABP7A598</accession>
<evidence type="ECO:0000256" key="1">
    <source>
        <dbReference type="ARBA" id="ARBA00023002"/>
    </source>
</evidence>
<dbReference type="PANTHER" id="PTHR43364">
    <property type="entry name" value="NADH-SPECIFIC METHYLGLYOXAL REDUCTASE-RELATED"/>
    <property type="match status" value="1"/>
</dbReference>
<dbReference type="Pfam" id="PF00248">
    <property type="entry name" value="Aldo_ket_red"/>
    <property type="match status" value="1"/>
</dbReference>